<dbReference type="SUPFAM" id="SSF48452">
    <property type="entry name" value="TPR-like"/>
    <property type="match status" value="1"/>
</dbReference>
<evidence type="ECO:0000313" key="8">
    <source>
        <dbReference type="EMBL" id="MBR8827137.1"/>
    </source>
</evidence>
<dbReference type="EC" id="2.1.1.80" evidence="2"/>
<dbReference type="InterPro" id="IPR029063">
    <property type="entry name" value="SAM-dependent_MTases_sf"/>
</dbReference>
<dbReference type="InterPro" id="IPR036804">
    <property type="entry name" value="CheR_N_sf"/>
</dbReference>
<proteinExistence type="predicted"/>
<evidence type="ECO:0000256" key="1">
    <source>
        <dbReference type="ARBA" id="ARBA00001541"/>
    </source>
</evidence>
<evidence type="ECO:0000313" key="9">
    <source>
        <dbReference type="Proteomes" id="UP000767446"/>
    </source>
</evidence>
<dbReference type="InterPro" id="IPR019734">
    <property type="entry name" value="TPR_rpt"/>
</dbReference>
<evidence type="ECO:0000256" key="3">
    <source>
        <dbReference type="ARBA" id="ARBA00022603"/>
    </source>
</evidence>
<feature type="repeat" description="TPR" evidence="6">
    <location>
        <begin position="370"/>
        <end position="403"/>
    </location>
</feature>
<organism evidence="8 9">
    <name type="scientific">Gomphosphaeria aponina SAG 52.96 = DSM 107014</name>
    <dbReference type="NCBI Taxonomy" id="1521640"/>
    <lineage>
        <taxon>Bacteria</taxon>
        <taxon>Bacillati</taxon>
        <taxon>Cyanobacteriota</taxon>
        <taxon>Cyanophyceae</taxon>
        <taxon>Oscillatoriophycideae</taxon>
        <taxon>Chroococcales</taxon>
        <taxon>Gomphosphaeriaceae</taxon>
        <taxon>Gomphosphaeria</taxon>
    </lineage>
</organism>
<protein>
    <recommendedName>
        <fullName evidence="2">protein-glutamate O-methyltransferase</fullName>
        <ecNumber evidence="2">2.1.1.80</ecNumber>
    </recommendedName>
</protein>
<evidence type="ECO:0000256" key="6">
    <source>
        <dbReference type="PROSITE-ProRule" id="PRU00339"/>
    </source>
</evidence>
<gene>
    <name evidence="8" type="ORF">DSM107014_04395</name>
</gene>
<comment type="catalytic activity">
    <reaction evidence="1">
        <text>L-glutamyl-[protein] + S-adenosyl-L-methionine = [protein]-L-glutamate 5-O-methyl ester + S-adenosyl-L-homocysteine</text>
        <dbReference type="Rhea" id="RHEA:24452"/>
        <dbReference type="Rhea" id="RHEA-COMP:10208"/>
        <dbReference type="Rhea" id="RHEA-COMP:10311"/>
        <dbReference type="ChEBI" id="CHEBI:29973"/>
        <dbReference type="ChEBI" id="CHEBI:57856"/>
        <dbReference type="ChEBI" id="CHEBI:59789"/>
        <dbReference type="ChEBI" id="CHEBI:82795"/>
        <dbReference type="EC" id="2.1.1.80"/>
    </reaction>
</comment>
<evidence type="ECO:0000256" key="4">
    <source>
        <dbReference type="ARBA" id="ARBA00022679"/>
    </source>
</evidence>
<dbReference type="Pfam" id="PF14559">
    <property type="entry name" value="TPR_19"/>
    <property type="match status" value="1"/>
</dbReference>
<dbReference type="InterPro" id="IPR050903">
    <property type="entry name" value="Bact_Chemotaxis_MeTrfase"/>
</dbReference>
<dbReference type="PANTHER" id="PTHR24422:SF10">
    <property type="entry name" value="CHEMOTAXIS PROTEIN METHYLTRANSFERASE 2"/>
    <property type="match status" value="1"/>
</dbReference>
<reference evidence="8" key="1">
    <citation type="submission" date="2021-02" db="EMBL/GenBank/DDBJ databases">
        <title>Metagenome analyses of Stigonema ocellatum DSM 106950, Chlorogloea purpurea SAG 13.99 and Gomphosphaeria aponina DSM 107014.</title>
        <authorList>
            <person name="Marter P."/>
            <person name="Huang S."/>
        </authorList>
    </citation>
    <scope>NUCLEOTIDE SEQUENCE</scope>
    <source>
        <strain evidence="8">JP213</strain>
    </source>
</reference>
<feature type="domain" description="CheR-type methyltransferase" evidence="7">
    <location>
        <begin position="1"/>
        <end position="250"/>
    </location>
</feature>
<evidence type="ECO:0000259" key="7">
    <source>
        <dbReference type="PROSITE" id="PS50123"/>
    </source>
</evidence>
<name>A0A941GNU4_9CHRO</name>
<sequence length="495" mass="57626">MNIEDLISLVTQHTGLKTREQDKDTFKEKIWLRLKELKLNLLADYYQLLAAFNSKSEEEWEKLFLLLTNTESYFFRDQGQFNLLRNPIIPEIIERQQNSKSIRICSAGCSTGEEPYSLAILLKELIGDLAQWNLQIWGIDINQEALLKARKGIYSAWSFRSVDEEIQRRYFREIKNQYHLESSIKQMVKFHQVNLVKDLLPQPQLDLKDFDLIICRNVFIYFDTQAVSNVLDKFYHSLQPLGYLLTGHAELYGQNLSRFEAKLFPDSIIYQRQRETQSHNFSPTFSQKENLNQSLVTINNELKIENYAQKGLETKKTQPAKKTDPIKTNYQLPENDEHLMEEAAKLVQEKAYDLAINKLNQVLKKQPRNFHAYYLMAQIYANRGKYQKASEYCQKALAINSFAVKPHYLLAQMAEETGDLEAAKQAFKKIIYLEHNSLAAYLALSNIYQQEGEEKRSKKMLFTALNILRQLPPSTKIPEQGNLTAAELISKLENV</sequence>
<dbReference type="Pfam" id="PF01739">
    <property type="entry name" value="CheR"/>
    <property type="match status" value="1"/>
</dbReference>
<dbReference type="GO" id="GO:0008983">
    <property type="term" value="F:protein-glutamate O-methyltransferase activity"/>
    <property type="evidence" value="ECO:0007669"/>
    <property type="project" value="UniProtKB-EC"/>
</dbReference>
<dbReference type="PROSITE" id="PS50005">
    <property type="entry name" value="TPR"/>
    <property type="match status" value="1"/>
</dbReference>
<dbReference type="InterPro" id="IPR000780">
    <property type="entry name" value="CheR_MeTrfase"/>
</dbReference>
<dbReference type="Proteomes" id="UP000767446">
    <property type="component" value="Unassembled WGS sequence"/>
</dbReference>
<keyword evidence="3" id="KW-0489">Methyltransferase</keyword>
<dbReference type="GO" id="GO:0032259">
    <property type="term" value="P:methylation"/>
    <property type="evidence" value="ECO:0007669"/>
    <property type="project" value="UniProtKB-KW"/>
</dbReference>
<accession>A0A941GNU4</accession>
<dbReference type="SMART" id="SM00028">
    <property type="entry name" value="TPR"/>
    <property type="match status" value="4"/>
</dbReference>
<keyword evidence="5" id="KW-0949">S-adenosyl-L-methionine</keyword>
<dbReference type="Gene3D" id="1.25.40.10">
    <property type="entry name" value="Tetratricopeptide repeat domain"/>
    <property type="match status" value="1"/>
</dbReference>
<evidence type="ECO:0000256" key="5">
    <source>
        <dbReference type="ARBA" id="ARBA00022691"/>
    </source>
</evidence>
<dbReference type="SUPFAM" id="SSF53335">
    <property type="entry name" value="S-adenosyl-L-methionine-dependent methyltransferases"/>
    <property type="match status" value="1"/>
</dbReference>
<dbReference type="PANTHER" id="PTHR24422">
    <property type="entry name" value="CHEMOTAXIS PROTEIN METHYLTRANSFERASE"/>
    <property type="match status" value="1"/>
</dbReference>
<dbReference type="EMBL" id="JADQBC010000021">
    <property type="protein sequence ID" value="MBR8827137.1"/>
    <property type="molecule type" value="Genomic_DNA"/>
</dbReference>
<evidence type="ECO:0000256" key="2">
    <source>
        <dbReference type="ARBA" id="ARBA00012534"/>
    </source>
</evidence>
<keyword evidence="6" id="KW-0802">TPR repeat</keyword>
<dbReference type="SMART" id="SM00138">
    <property type="entry name" value="MeTrc"/>
    <property type="match status" value="1"/>
</dbReference>
<dbReference type="AlphaFoldDB" id="A0A941GNU4"/>
<comment type="caution">
    <text evidence="8">The sequence shown here is derived from an EMBL/GenBank/DDBJ whole genome shotgun (WGS) entry which is preliminary data.</text>
</comment>
<dbReference type="PROSITE" id="PS50123">
    <property type="entry name" value="CHER"/>
    <property type="match status" value="1"/>
</dbReference>
<dbReference type="Gene3D" id="3.40.50.150">
    <property type="entry name" value="Vaccinia Virus protein VP39"/>
    <property type="match status" value="1"/>
</dbReference>
<dbReference type="InterPro" id="IPR022642">
    <property type="entry name" value="CheR_C"/>
</dbReference>
<dbReference type="InterPro" id="IPR011990">
    <property type="entry name" value="TPR-like_helical_dom_sf"/>
</dbReference>
<dbReference type="PRINTS" id="PR00996">
    <property type="entry name" value="CHERMTFRASE"/>
</dbReference>
<keyword evidence="4" id="KW-0808">Transferase</keyword>
<dbReference type="Pfam" id="PF13181">
    <property type="entry name" value="TPR_8"/>
    <property type="match status" value="1"/>
</dbReference>
<dbReference type="Gene3D" id="1.10.155.10">
    <property type="entry name" value="Chemotaxis receptor methyltransferase CheR, N-terminal domain"/>
    <property type="match status" value="1"/>
</dbReference>